<proteinExistence type="predicted"/>
<name>A0ABU0QF24_9ACTN</name>
<reference evidence="1 2" key="1">
    <citation type="submission" date="2023-07" db="EMBL/GenBank/DDBJ databases">
        <title>Comparative genomics of wheat-associated soil bacteria to identify genetic determinants of phenazine resistance.</title>
        <authorList>
            <person name="Mouncey N."/>
        </authorList>
    </citation>
    <scope>NUCLEOTIDE SEQUENCE [LARGE SCALE GENOMIC DNA]</scope>
    <source>
        <strain evidence="1 2">B3I12</strain>
    </source>
</reference>
<dbReference type="SUPFAM" id="SSF102198">
    <property type="entry name" value="Putative cyclase"/>
    <property type="match status" value="1"/>
</dbReference>
<evidence type="ECO:0000313" key="1">
    <source>
        <dbReference type="EMBL" id="MDQ0745978.1"/>
    </source>
</evidence>
<accession>A0ABU0QF24</accession>
<dbReference type="InterPro" id="IPR037175">
    <property type="entry name" value="KFase_sf"/>
</dbReference>
<dbReference type="Pfam" id="PF04199">
    <property type="entry name" value="Cyclase"/>
    <property type="match status" value="1"/>
</dbReference>
<dbReference type="Proteomes" id="UP001232755">
    <property type="component" value="Unassembled WGS sequence"/>
</dbReference>
<dbReference type="Gene3D" id="3.50.30.50">
    <property type="entry name" value="Putative cyclase"/>
    <property type="match status" value="1"/>
</dbReference>
<organism evidence="1 2">
    <name type="scientific">Streptomyces africanus</name>
    <dbReference type="NCBI Taxonomy" id="231024"/>
    <lineage>
        <taxon>Bacteria</taxon>
        <taxon>Bacillati</taxon>
        <taxon>Actinomycetota</taxon>
        <taxon>Actinomycetes</taxon>
        <taxon>Kitasatosporales</taxon>
        <taxon>Streptomycetaceae</taxon>
        <taxon>Streptomyces</taxon>
    </lineage>
</organism>
<comment type="caution">
    <text evidence="1">The sequence shown here is derived from an EMBL/GenBank/DDBJ whole genome shotgun (WGS) entry which is preliminary data.</text>
</comment>
<keyword evidence="2" id="KW-1185">Reference proteome</keyword>
<evidence type="ECO:0000313" key="2">
    <source>
        <dbReference type="Proteomes" id="UP001232755"/>
    </source>
</evidence>
<protein>
    <submittedName>
        <fullName evidence="1">Kynurenine formamidase</fullName>
    </submittedName>
</protein>
<gene>
    <name evidence="1" type="ORF">QF034_000209</name>
</gene>
<dbReference type="PANTHER" id="PTHR34861">
    <property type="match status" value="1"/>
</dbReference>
<dbReference type="InterPro" id="IPR007325">
    <property type="entry name" value="KFase/CYL"/>
</dbReference>
<dbReference type="PANTHER" id="PTHR34861:SF10">
    <property type="entry name" value="CYCLASE"/>
    <property type="match status" value="1"/>
</dbReference>
<sequence length="292" mass="31222">MSVLTHRPTHLRVDPSALALAGEGRVFDLSSGWWPGMPLAPGHPPFQVLTFRTPAGERAQGPRGDLEWLGDNTSRFGFISEILSFCAHSGTHIDALAHITSGENDEWYGGYSAREHLGDHGPLTHDASTLPPLVCRAVLVDAPRALGQDTLRPHQPVDADLISLALARQDVRLREGDVVLLRTGTMKHWPDTRAMTAVEGAGLDLDGATLLARHRPAAVGSDTAAVEVAPSGVAGEPQPVHRLLIRDLGIPLMEWVYLEELAAAAVHEFLLLCLPLPITGATGSPVRPVAIA</sequence>
<dbReference type="RefSeq" id="WP_307173091.1">
    <property type="nucleotide sequence ID" value="NZ_JAUSYP010000001.1"/>
</dbReference>
<dbReference type="EMBL" id="JAUSYP010000001">
    <property type="protein sequence ID" value="MDQ0745978.1"/>
    <property type="molecule type" value="Genomic_DNA"/>
</dbReference>